<dbReference type="Proteomes" id="UP000600026">
    <property type="component" value="Unassembled WGS sequence"/>
</dbReference>
<comment type="caution">
    <text evidence="4">The sequence shown here is derived from an EMBL/GenBank/DDBJ whole genome shotgun (WGS) entry which is preliminary data.</text>
</comment>
<dbReference type="EMBL" id="BNEE01000002">
    <property type="protein sequence ID" value="GHI82840.1"/>
    <property type="molecule type" value="Genomic_DNA"/>
</dbReference>
<dbReference type="Pfam" id="PF01494">
    <property type="entry name" value="FAD_binding_3"/>
    <property type="match status" value="1"/>
</dbReference>
<protein>
    <submittedName>
        <fullName evidence="4">Monooxygenase</fullName>
    </submittedName>
</protein>
<name>A0A919GS98_9ACTN</name>
<dbReference type="PRINTS" id="PR00420">
    <property type="entry name" value="RNGMNOXGNASE"/>
</dbReference>
<dbReference type="InterPro" id="IPR036188">
    <property type="entry name" value="FAD/NAD-bd_sf"/>
</dbReference>
<dbReference type="PANTHER" id="PTHR13789:SF309">
    <property type="entry name" value="PUTATIVE (AFU_ORTHOLOGUE AFUA_6G14510)-RELATED"/>
    <property type="match status" value="1"/>
</dbReference>
<evidence type="ECO:0000259" key="3">
    <source>
        <dbReference type="Pfam" id="PF01494"/>
    </source>
</evidence>
<sequence length="385" mass="40894">MSRRRVVVVGAGIGGLTAAVALHRRGWDVTVYERSDRAAALGAGIVLAPNALRAFDAIGFDVERATGSAVPAATGVRRPDGAWLSRTGNAALAERYGRPPLAVHRTALTGGLAAELPAGVLRYGTAVREVRDAGGTPLVRTDDGDVRAEAVVAADGINSPLRRRYFPGHPGLHYSGETAWRTVVPADGLPDLLTSETWGRGERFGIVPLADGRVYLYATAFAPQGTRPADVRAVLAQRFGRWHDPVPALLERLEPASLLQHDLFDLAAPLPRLHHGRIAWIGDAAHAMTPNLGQGGCQAVEDAVILAHLLDRSGPDGVPHALAAYSAARRDRTDAIRVRARRAGRLAGLRHPLAAGARNLAVRAMPARIAFRALDDLYDGFVLPA</sequence>
<dbReference type="GO" id="GO:0004497">
    <property type="term" value="F:monooxygenase activity"/>
    <property type="evidence" value="ECO:0007669"/>
    <property type="project" value="UniProtKB-KW"/>
</dbReference>
<dbReference type="AlphaFoldDB" id="A0A919GS98"/>
<dbReference type="RefSeq" id="WP_031147641.1">
    <property type="nucleotide sequence ID" value="NZ_BNEE01000002.1"/>
</dbReference>
<reference evidence="4" key="1">
    <citation type="submission" date="2020-09" db="EMBL/GenBank/DDBJ databases">
        <title>Whole genome shotgun sequence of Streptomyces xanthophaeus NBRC 12829.</title>
        <authorList>
            <person name="Komaki H."/>
            <person name="Tamura T."/>
        </authorList>
    </citation>
    <scope>NUCLEOTIDE SEQUENCE</scope>
    <source>
        <strain evidence="4">NBRC 12829</strain>
    </source>
</reference>
<evidence type="ECO:0000313" key="5">
    <source>
        <dbReference type="Proteomes" id="UP000600026"/>
    </source>
</evidence>
<dbReference type="GO" id="GO:0071949">
    <property type="term" value="F:FAD binding"/>
    <property type="evidence" value="ECO:0007669"/>
    <property type="project" value="InterPro"/>
</dbReference>
<keyword evidence="5" id="KW-1185">Reference proteome</keyword>
<dbReference type="InterPro" id="IPR050493">
    <property type="entry name" value="FAD-dep_Monooxygenase_BioMet"/>
</dbReference>
<dbReference type="OrthoDB" id="4568714at2"/>
<feature type="domain" description="FAD-binding" evidence="3">
    <location>
        <begin position="5"/>
        <end position="336"/>
    </location>
</feature>
<accession>A0A919GS98</accession>
<dbReference type="Gene3D" id="3.50.50.60">
    <property type="entry name" value="FAD/NAD(P)-binding domain"/>
    <property type="match status" value="1"/>
</dbReference>
<evidence type="ECO:0000313" key="4">
    <source>
        <dbReference type="EMBL" id="GHI82840.1"/>
    </source>
</evidence>
<gene>
    <name evidence="4" type="ORF">Sxan_02040</name>
</gene>
<evidence type="ECO:0000256" key="1">
    <source>
        <dbReference type="ARBA" id="ARBA00023002"/>
    </source>
</evidence>
<dbReference type="SUPFAM" id="SSF51905">
    <property type="entry name" value="FAD/NAD(P)-binding domain"/>
    <property type="match status" value="1"/>
</dbReference>
<proteinExistence type="predicted"/>
<organism evidence="4 5">
    <name type="scientific">Streptomyces xanthophaeus</name>
    <dbReference type="NCBI Taxonomy" id="67385"/>
    <lineage>
        <taxon>Bacteria</taxon>
        <taxon>Bacillati</taxon>
        <taxon>Actinomycetota</taxon>
        <taxon>Actinomycetes</taxon>
        <taxon>Kitasatosporales</taxon>
        <taxon>Streptomycetaceae</taxon>
        <taxon>Streptomyces</taxon>
    </lineage>
</organism>
<dbReference type="InterPro" id="IPR002938">
    <property type="entry name" value="FAD-bd"/>
</dbReference>
<evidence type="ECO:0000256" key="2">
    <source>
        <dbReference type="ARBA" id="ARBA00023033"/>
    </source>
</evidence>
<keyword evidence="2 4" id="KW-0503">Monooxygenase</keyword>
<keyword evidence="1" id="KW-0560">Oxidoreductase</keyword>
<dbReference type="PANTHER" id="PTHR13789">
    <property type="entry name" value="MONOOXYGENASE"/>
    <property type="match status" value="1"/>
</dbReference>